<dbReference type="SUPFAM" id="SSF103473">
    <property type="entry name" value="MFS general substrate transporter"/>
    <property type="match status" value="1"/>
</dbReference>
<feature type="transmembrane region" description="Helical" evidence="8">
    <location>
        <begin position="437"/>
        <end position="457"/>
    </location>
</feature>
<feature type="transmembrane region" description="Helical" evidence="8">
    <location>
        <begin position="293"/>
        <end position="312"/>
    </location>
</feature>
<evidence type="ECO:0000256" key="5">
    <source>
        <dbReference type="ARBA" id="ARBA00022989"/>
    </source>
</evidence>
<reference evidence="9 10" key="1">
    <citation type="journal article" date="2020" name="J. Phycol.">
        <title>Comparative genome analysis reveals Cyanidiococcus gen. nov., a new extremophilic red algal genus sister to Cyanidioschyzon (Cyanidioschyzonaceae, Rhodophyta).</title>
        <authorList>
            <person name="Liu S.-L."/>
            <person name="Chiang Y.-R."/>
            <person name="Yoon H.S."/>
            <person name="Fu H.-Y."/>
        </authorList>
    </citation>
    <scope>NUCLEOTIDE SEQUENCE [LARGE SCALE GENOMIC DNA]</scope>
    <source>
        <strain evidence="9 10">THAL066</strain>
    </source>
</reference>
<comment type="caution">
    <text evidence="9">The sequence shown here is derived from an EMBL/GenBank/DDBJ whole genome shotgun (WGS) entry which is preliminary data.</text>
</comment>
<feature type="transmembrane region" description="Helical" evidence="8">
    <location>
        <begin position="406"/>
        <end position="425"/>
    </location>
</feature>
<evidence type="ECO:0000256" key="1">
    <source>
        <dbReference type="ARBA" id="ARBA00004141"/>
    </source>
</evidence>
<protein>
    <submittedName>
        <fullName evidence="9">Uncharacterized protein</fullName>
    </submittedName>
</protein>
<evidence type="ECO:0000256" key="2">
    <source>
        <dbReference type="ARBA" id="ARBA00007015"/>
    </source>
</evidence>
<feature type="region of interest" description="Disordered" evidence="7">
    <location>
        <begin position="61"/>
        <end position="102"/>
    </location>
</feature>
<dbReference type="InterPro" id="IPR004324">
    <property type="entry name" value="FBT"/>
</dbReference>
<keyword evidence="10" id="KW-1185">Reference proteome</keyword>
<feature type="transmembrane region" description="Helical" evidence="8">
    <location>
        <begin position="166"/>
        <end position="186"/>
    </location>
</feature>
<feature type="transmembrane region" description="Helical" evidence="8">
    <location>
        <begin position="504"/>
        <end position="521"/>
    </location>
</feature>
<organism evidence="9 10">
    <name type="scientific">Cyanidiococcus yangmingshanensis</name>
    <dbReference type="NCBI Taxonomy" id="2690220"/>
    <lineage>
        <taxon>Eukaryota</taxon>
        <taxon>Rhodophyta</taxon>
        <taxon>Bangiophyceae</taxon>
        <taxon>Cyanidiales</taxon>
        <taxon>Cyanidiaceae</taxon>
        <taxon>Cyanidiococcus</taxon>
    </lineage>
</organism>
<dbReference type="AlphaFoldDB" id="A0A7J7IJC7"/>
<dbReference type="InterPro" id="IPR036259">
    <property type="entry name" value="MFS_trans_sf"/>
</dbReference>
<dbReference type="InterPro" id="IPR039309">
    <property type="entry name" value="BT1"/>
</dbReference>
<sequence length="612" mass="67911">MQAPTRGHLVPRVSLFAFGIPIGSFRSLQRAVHLVCLRSSDRVLTHPEAWWCSSSSGREKKPVLQRRQQTRSMPWRRWRPASSRWSMRRQETASGSHRPKRLPKRRTWNANRLSTFVRDRVLQGHEPTPELAAILLVYLVQGVVGLSRLATVFFLKDELQLSPSQLAMLSGIQILPWTIKPLYGFLSDAVPLFGYHRRSYLSIAGAIGAVSWLGLATWAHTPFQALVCTTMASLAVAVSDVVADGIVVERVRGSPQERAGSLQSLCWGTSALGGLVTSYFSGSLLERFSPRQIFAITAVFPLMISATSFFIAERRSTVDDMPAEWTPAGHHEHRLGERTQWANKASCYGQQLYRDAQELFGKLWYAIRQPSILYPTAFVFLWQSTPSAETAFFYYMTNGLHFQPEFLGRIRVVSSAAMLIGVFVYNRFLQSAPIKSVLRWSTILSVPLGLSQLILVTGWNLRLGIPNTWFVLGDAAVLTTLGQVAFMPTLVLAARLCPPGAESVIFATLMSLYNASGVLGTELGALLTQALGVTDKDFRNLWALITICNLSSLLPLVFIDFLDRAPIASDEDTAVDAAVPAISHDLEALDGLEQGQSPERSSPKKSDTRWHP</sequence>
<comment type="similarity">
    <text evidence="2">Belongs to the major facilitator superfamily. Folate-biopterin transporter (TC 2.A.71) family.</text>
</comment>
<evidence type="ECO:0000256" key="3">
    <source>
        <dbReference type="ARBA" id="ARBA00022448"/>
    </source>
</evidence>
<keyword evidence="3" id="KW-0813">Transport</keyword>
<dbReference type="OrthoDB" id="754047at2759"/>
<keyword evidence="4 8" id="KW-0812">Transmembrane</keyword>
<evidence type="ECO:0000256" key="4">
    <source>
        <dbReference type="ARBA" id="ARBA00022692"/>
    </source>
</evidence>
<dbReference type="Pfam" id="PF03092">
    <property type="entry name" value="BT1"/>
    <property type="match status" value="1"/>
</dbReference>
<name>A0A7J7IJC7_9RHOD</name>
<feature type="transmembrane region" description="Helical" evidence="8">
    <location>
        <begin position="198"/>
        <end position="217"/>
    </location>
</feature>
<proteinExistence type="inferred from homology"/>
<dbReference type="GO" id="GO:0016020">
    <property type="term" value="C:membrane"/>
    <property type="evidence" value="ECO:0007669"/>
    <property type="project" value="UniProtKB-SubCell"/>
</dbReference>
<dbReference type="NCBIfam" id="TIGR00788">
    <property type="entry name" value="fbt"/>
    <property type="match status" value="1"/>
</dbReference>
<evidence type="ECO:0000313" key="9">
    <source>
        <dbReference type="EMBL" id="KAF6002607.1"/>
    </source>
</evidence>
<accession>A0A7J7IJC7</accession>
<dbReference type="EMBL" id="VWRR01000009">
    <property type="protein sequence ID" value="KAF6002607.1"/>
    <property type="molecule type" value="Genomic_DNA"/>
</dbReference>
<feature type="compositionally biased region" description="Basic and acidic residues" evidence="7">
    <location>
        <begin position="601"/>
        <end position="612"/>
    </location>
</feature>
<keyword evidence="5 8" id="KW-1133">Transmembrane helix</keyword>
<feature type="region of interest" description="Disordered" evidence="7">
    <location>
        <begin position="589"/>
        <end position="612"/>
    </location>
</feature>
<gene>
    <name evidence="9" type="ORF">F1559_000310</name>
</gene>
<feature type="transmembrane region" description="Helical" evidence="8">
    <location>
        <begin position="469"/>
        <end position="492"/>
    </location>
</feature>
<dbReference type="CDD" id="cd17484">
    <property type="entry name" value="MFS_FBT"/>
    <property type="match status" value="1"/>
</dbReference>
<feature type="transmembrane region" description="Helical" evidence="8">
    <location>
        <begin position="541"/>
        <end position="562"/>
    </location>
</feature>
<comment type="subcellular location">
    <subcellularLocation>
        <location evidence="1">Membrane</location>
        <topology evidence="1">Multi-pass membrane protein</topology>
    </subcellularLocation>
</comment>
<evidence type="ECO:0000313" key="10">
    <source>
        <dbReference type="Proteomes" id="UP000530660"/>
    </source>
</evidence>
<dbReference type="Proteomes" id="UP000530660">
    <property type="component" value="Unassembled WGS sequence"/>
</dbReference>
<dbReference type="Gene3D" id="1.20.1250.20">
    <property type="entry name" value="MFS general substrate transporter like domains"/>
    <property type="match status" value="1"/>
</dbReference>
<dbReference type="PANTHER" id="PTHR31585">
    <property type="entry name" value="FOLATE-BIOPTERIN TRANSPORTER 1, CHLOROPLASTIC"/>
    <property type="match status" value="1"/>
</dbReference>
<feature type="transmembrane region" description="Helical" evidence="8">
    <location>
        <begin position="131"/>
        <end position="154"/>
    </location>
</feature>
<evidence type="ECO:0000256" key="8">
    <source>
        <dbReference type="SAM" id="Phobius"/>
    </source>
</evidence>
<evidence type="ECO:0000256" key="7">
    <source>
        <dbReference type="SAM" id="MobiDB-lite"/>
    </source>
</evidence>
<evidence type="ECO:0000256" key="6">
    <source>
        <dbReference type="ARBA" id="ARBA00023136"/>
    </source>
</evidence>
<keyword evidence="6 8" id="KW-0472">Membrane</keyword>
<dbReference type="PANTHER" id="PTHR31585:SF0">
    <property type="entry name" value="FOLATE-BIOPTERIN TRANSPORTER 1, CHLOROPLASTIC"/>
    <property type="match status" value="1"/>
</dbReference>